<dbReference type="AlphaFoldDB" id="A0A3M7LDE6"/>
<dbReference type="Gene3D" id="3.40.50.2300">
    <property type="match status" value="1"/>
</dbReference>
<dbReference type="InterPro" id="IPR036388">
    <property type="entry name" value="WH-like_DNA-bd_sf"/>
</dbReference>
<gene>
    <name evidence="5" type="ORF">D1632_01820</name>
</gene>
<dbReference type="GO" id="GO:0000160">
    <property type="term" value="P:phosphorelay signal transduction system"/>
    <property type="evidence" value="ECO:0007669"/>
    <property type="project" value="InterPro"/>
</dbReference>
<evidence type="ECO:0000259" key="4">
    <source>
        <dbReference type="PROSITE" id="PS50110"/>
    </source>
</evidence>
<evidence type="ECO:0000313" key="6">
    <source>
        <dbReference type="Proteomes" id="UP000267524"/>
    </source>
</evidence>
<evidence type="ECO:0000259" key="3">
    <source>
        <dbReference type="PROSITE" id="PS50043"/>
    </source>
</evidence>
<keyword evidence="2" id="KW-0597">Phosphoprotein</keyword>
<keyword evidence="1 5" id="KW-0238">DNA-binding</keyword>
<dbReference type="Gene3D" id="1.10.10.10">
    <property type="entry name" value="Winged helix-like DNA-binding domain superfamily/Winged helix DNA-binding domain"/>
    <property type="match status" value="1"/>
</dbReference>
<dbReference type="PANTHER" id="PTHR45566">
    <property type="entry name" value="HTH-TYPE TRANSCRIPTIONAL REGULATOR YHJB-RELATED"/>
    <property type="match status" value="1"/>
</dbReference>
<evidence type="ECO:0000256" key="1">
    <source>
        <dbReference type="ARBA" id="ARBA00023125"/>
    </source>
</evidence>
<dbReference type="Pfam" id="PF00072">
    <property type="entry name" value="Response_reg"/>
    <property type="match status" value="1"/>
</dbReference>
<evidence type="ECO:0000313" key="5">
    <source>
        <dbReference type="EMBL" id="RMZ60741.1"/>
    </source>
</evidence>
<dbReference type="RefSeq" id="WP_122545549.1">
    <property type="nucleotide sequence ID" value="NZ_QWIV01000005.1"/>
</dbReference>
<dbReference type="InterPro" id="IPR016032">
    <property type="entry name" value="Sig_transdc_resp-reg_C-effctor"/>
</dbReference>
<proteinExistence type="predicted"/>
<organism evidence="5 6">
    <name type="scientific">Chryseobacterium nematophagum</name>
    <dbReference type="NCBI Taxonomy" id="2305228"/>
    <lineage>
        <taxon>Bacteria</taxon>
        <taxon>Pseudomonadati</taxon>
        <taxon>Bacteroidota</taxon>
        <taxon>Flavobacteriia</taxon>
        <taxon>Flavobacteriales</taxon>
        <taxon>Weeksellaceae</taxon>
        <taxon>Chryseobacterium group</taxon>
        <taxon>Chryseobacterium</taxon>
    </lineage>
</organism>
<feature type="domain" description="Response regulatory" evidence="4">
    <location>
        <begin position="4"/>
        <end position="119"/>
    </location>
</feature>
<name>A0A3M7LDE6_9FLAO</name>
<dbReference type="InterPro" id="IPR011006">
    <property type="entry name" value="CheY-like_superfamily"/>
</dbReference>
<dbReference type="InterPro" id="IPR001789">
    <property type="entry name" value="Sig_transdc_resp-reg_receiver"/>
</dbReference>
<dbReference type="SUPFAM" id="SSF46894">
    <property type="entry name" value="C-terminal effector domain of the bipartite response regulators"/>
    <property type="match status" value="1"/>
</dbReference>
<dbReference type="GO" id="GO:0006355">
    <property type="term" value="P:regulation of DNA-templated transcription"/>
    <property type="evidence" value="ECO:0007669"/>
    <property type="project" value="InterPro"/>
</dbReference>
<dbReference type="PROSITE" id="PS50043">
    <property type="entry name" value="HTH_LUXR_2"/>
    <property type="match status" value="1"/>
</dbReference>
<feature type="domain" description="HTH luxR-type" evidence="3">
    <location>
        <begin position="144"/>
        <end position="209"/>
    </location>
</feature>
<dbReference type="InterPro" id="IPR000792">
    <property type="entry name" value="Tscrpt_reg_LuxR_C"/>
</dbReference>
<keyword evidence="6" id="KW-1185">Reference proteome</keyword>
<dbReference type="InterPro" id="IPR051015">
    <property type="entry name" value="EvgA-like"/>
</dbReference>
<dbReference type="GO" id="GO:0003677">
    <property type="term" value="F:DNA binding"/>
    <property type="evidence" value="ECO:0007669"/>
    <property type="project" value="UniProtKB-KW"/>
</dbReference>
<dbReference type="CDD" id="cd06170">
    <property type="entry name" value="LuxR_C_like"/>
    <property type="match status" value="1"/>
</dbReference>
<evidence type="ECO:0000256" key="2">
    <source>
        <dbReference type="PROSITE-ProRule" id="PRU00169"/>
    </source>
</evidence>
<dbReference type="PANTHER" id="PTHR45566:SF1">
    <property type="entry name" value="HTH-TYPE TRANSCRIPTIONAL REGULATOR YHJB-RELATED"/>
    <property type="match status" value="1"/>
</dbReference>
<protein>
    <submittedName>
        <fullName evidence="5">DNA-binding response regulator</fullName>
    </submittedName>
</protein>
<dbReference type="PROSITE" id="PS50110">
    <property type="entry name" value="RESPONSE_REGULATORY"/>
    <property type="match status" value="1"/>
</dbReference>
<accession>A0A3M7LDE6</accession>
<comment type="caution">
    <text evidence="5">The sequence shown here is derived from an EMBL/GenBank/DDBJ whole genome shotgun (WGS) entry which is preliminary data.</text>
</comment>
<dbReference type="SMART" id="SM00421">
    <property type="entry name" value="HTH_LUXR"/>
    <property type="match status" value="1"/>
</dbReference>
<dbReference type="EMBL" id="QWIV01000005">
    <property type="protein sequence ID" value="RMZ60741.1"/>
    <property type="molecule type" value="Genomic_DNA"/>
</dbReference>
<dbReference type="Proteomes" id="UP000267524">
    <property type="component" value="Unassembled WGS sequence"/>
</dbReference>
<dbReference type="SUPFAM" id="SSF52172">
    <property type="entry name" value="CheY-like"/>
    <property type="match status" value="1"/>
</dbReference>
<sequence>MEKTVLIADRYNVAIKGTSFILKKISKNILIDFALDKKSLIDKVSQYDYDILILDIEMLDTFFESTIKNLKDLNPNLKIMIFTGGKKEISLQYVCEGVDAVISKLYDESILCEGFESFFKKGYYYHPELLYDFINTTKVISSFSRSGLEILSDRERTVYFYLVKGKGLLEIANELGLHQSTVSIYKRRLFKKLNVTSLAQLINLYNRYGLSTPDGTVSL</sequence>
<dbReference type="PRINTS" id="PR00038">
    <property type="entry name" value="HTHLUXR"/>
</dbReference>
<reference evidence="5 6" key="1">
    <citation type="submission" date="2018-08" db="EMBL/GenBank/DDBJ databases">
        <title>Chryseobacterium nematophagum: a novel matrix digesting pathogen of nematodes.</title>
        <authorList>
            <person name="Page A."/>
            <person name="Roberts M."/>
            <person name="Felix M.-A."/>
            <person name="Weir W."/>
        </authorList>
    </citation>
    <scope>NUCLEOTIDE SEQUENCE [LARGE SCALE GENOMIC DNA]</scope>
    <source>
        <strain evidence="5 6">JUb275</strain>
    </source>
</reference>
<dbReference type="Pfam" id="PF00196">
    <property type="entry name" value="GerE"/>
    <property type="match status" value="1"/>
</dbReference>
<feature type="modified residue" description="4-aspartylphosphate" evidence="2">
    <location>
        <position position="55"/>
    </location>
</feature>